<organism evidence="1 2">
    <name type="scientific">Yinghuangia aomiensis</name>
    <dbReference type="NCBI Taxonomy" id="676205"/>
    <lineage>
        <taxon>Bacteria</taxon>
        <taxon>Bacillati</taxon>
        <taxon>Actinomycetota</taxon>
        <taxon>Actinomycetes</taxon>
        <taxon>Kitasatosporales</taxon>
        <taxon>Streptomycetaceae</taxon>
        <taxon>Yinghuangia</taxon>
    </lineage>
</organism>
<proteinExistence type="predicted"/>
<sequence>MHRWLSPGPARHEPTPEEVATLAAMQAALGRMADAVRSEVTAVGELLAVVEFPPEPAPDVHKALSRALDAYDAAGRLMDDVADLVELAGVAVLAGDARVSLAVAAARYRHEPLPALPRPCFFNPLHGRSDRTAEWRTGYKTTLKVPACTRCRKAIRRGDAPAHLADRAPDGRIVPYYAVDPAVSVWSATGYGTFHDDLAARIQRGEHRKRRRTHRS</sequence>
<keyword evidence="2" id="KW-1185">Reference proteome</keyword>
<evidence type="ECO:0000313" key="1">
    <source>
        <dbReference type="EMBL" id="GAA4949512.1"/>
    </source>
</evidence>
<accession>A0ABP9GQ61</accession>
<reference evidence="2" key="1">
    <citation type="journal article" date="2019" name="Int. J. Syst. Evol. Microbiol.">
        <title>The Global Catalogue of Microorganisms (GCM) 10K type strain sequencing project: providing services to taxonomists for standard genome sequencing and annotation.</title>
        <authorList>
            <consortium name="The Broad Institute Genomics Platform"/>
            <consortium name="The Broad Institute Genome Sequencing Center for Infectious Disease"/>
            <person name="Wu L."/>
            <person name="Ma J."/>
        </authorList>
    </citation>
    <scope>NUCLEOTIDE SEQUENCE [LARGE SCALE GENOMIC DNA]</scope>
    <source>
        <strain evidence="2">JCM 17986</strain>
    </source>
</reference>
<dbReference type="EMBL" id="BAABHS010000002">
    <property type="protein sequence ID" value="GAA4949512.1"/>
    <property type="molecule type" value="Genomic_DNA"/>
</dbReference>
<dbReference type="Proteomes" id="UP001500466">
    <property type="component" value="Unassembled WGS sequence"/>
</dbReference>
<gene>
    <name evidence="1" type="ORF">GCM10023205_07510</name>
</gene>
<evidence type="ECO:0000313" key="2">
    <source>
        <dbReference type="Proteomes" id="UP001500466"/>
    </source>
</evidence>
<protein>
    <submittedName>
        <fullName evidence="1">Uncharacterized protein</fullName>
    </submittedName>
</protein>
<comment type="caution">
    <text evidence="1">The sequence shown here is derived from an EMBL/GenBank/DDBJ whole genome shotgun (WGS) entry which is preliminary data.</text>
</comment>
<name>A0ABP9GQ61_9ACTN</name>